<feature type="transmembrane region" description="Helical" evidence="9">
    <location>
        <begin position="26"/>
        <end position="46"/>
    </location>
</feature>
<feature type="transmembrane region" description="Helical" evidence="9">
    <location>
        <begin position="91"/>
        <end position="114"/>
    </location>
</feature>
<evidence type="ECO:0000256" key="9">
    <source>
        <dbReference type="RuleBase" id="RU363032"/>
    </source>
</evidence>
<dbReference type="CDD" id="cd06261">
    <property type="entry name" value="TM_PBP2"/>
    <property type="match status" value="1"/>
</dbReference>
<reference evidence="11 12" key="1">
    <citation type="submission" date="2015-12" db="EMBL/GenBank/DDBJ databases">
        <title>Draft genome sequence of Mesorhizobium sp. UFLA 01-765, a multitolerant efficient symbiont and plant-growth promoting strain isolated from Zn-mining soil using Leucaena leucocephala as a trap plant.</title>
        <authorList>
            <person name="Rangel W.M."/>
            <person name="Thijs S."/>
            <person name="Longatti S.M."/>
            <person name="Moreira F.M."/>
            <person name="Weyens N."/>
            <person name="Vangronsveld J."/>
            <person name="Van Hamme J.D."/>
            <person name="Bottos E.M."/>
            <person name="Rineau F."/>
        </authorList>
    </citation>
    <scope>NUCLEOTIDE SEQUENCE [LARGE SCALE GENOMIC DNA]</scope>
    <source>
        <strain evidence="11 12">UFLA 01-765</strain>
    </source>
</reference>
<feature type="domain" description="ABC transmembrane type-1" evidence="10">
    <location>
        <begin position="22"/>
        <end position="209"/>
    </location>
</feature>
<dbReference type="NCBIfam" id="TIGR01726">
    <property type="entry name" value="HEQRo_perm_3TM"/>
    <property type="match status" value="1"/>
</dbReference>
<dbReference type="InterPro" id="IPR043429">
    <property type="entry name" value="ArtM/GltK/GlnP/TcyL/YhdX-like"/>
</dbReference>
<evidence type="ECO:0000256" key="2">
    <source>
        <dbReference type="ARBA" id="ARBA00010072"/>
    </source>
</evidence>
<dbReference type="GO" id="GO:0015184">
    <property type="term" value="F:L-cystine transmembrane transporter activity"/>
    <property type="evidence" value="ECO:0007669"/>
    <property type="project" value="TreeGrafter"/>
</dbReference>
<evidence type="ECO:0000256" key="7">
    <source>
        <dbReference type="ARBA" id="ARBA00022989"/>
    </source>
</evidence>
<dbReference type="Gene3D" id="1.10.3720.10">
    <property type="entry name" value="MetI-like"/>
    <property type="match status" value="1"/>
</dbReference>
<dbReference type="AlphaFoldDB" id="A0A101KV15"/>
<evidence type="ECO:0000256" key="1">
    <source>
        <dbReference type="ARBA" id="ARBA00004429"/>
    </source>
</evidence>
<dbReference type="Pfam" id="PF00528">
    <property type="entry name" value="BPD_transp_1"/>
    <property type="match status" value="1"/>
</dbReference>
<comment type="similarity">
    <text evidence="2">Belongs to the binding-protein-dependent transport system permease family. HisMQ subfamily.</text>
</comment>
<keyword evidence="7 9" id="KW-1133">Transmembrane helix</keyword>
<dbReference type="PANTHER" id="PTHR30614:SF0">
    <property type="entry name" value="L-CYSTINE TRANSPORT SYSTEM PERMEASE PROTEIN TCYL"/>
    <property type="match status" value="1"/>
</dbReference>
<feature type="transmembrane region" description="Helical" evidence="9">
    <location>
        <begin position="135"/>
        <end position="159"/>
    </location>
</feature>
<dbReference type="GO" id="GO:0043190">
    <property type="term" value="C:ATP-binding cassette (ABC) transporter complex"/>
    <property type="evidence" value="ECO:0007669"/>
    <property type="project" value="InterPro"/>
</dbReference>
<gene>
    <name evidence="11" type="ORF">AU467_16465</name>
</gene>
<dbReference type="Proteomes" id="UP000053176">
    <property type="component" value="Unassembled WGS sequence"/>
</dbReference>
<evidence type="ECO:0000313" key="12">
    <source>
        <dbReference type="Proteomes" id="UP000053176"/>
    </source>
</evidence>
<dbReference type="InterPro" id="IPR010065">
    <property type="entry name" value="AA_ABC_transptr_permease_3TM"/>
</dbReference>
<sequence>MQFSFANQGLAWSDAYFLTEGVLNTVRLAVAATLIGTLGGIVLGWLRTVSLTMRIATAPFIDILRSVPMLIQLILANSLLSILGFGSSPFWFGTVALGAWMSAVTAEVVRAGLLSVPSQYRKSARSLGMNGYQELLYISIPLAFRTALAPWIGLVLSLIKDSALAGVVGYVEYMRSTQILITRTHETWLLLMGAGLFYFVICYPVSRYSRHLERKVRV</sequence>
<feature type="transmembrane region" description="Helical" evidence="9">
    <location>
        <begin position="67"/>
        <end position="85"/>
    </location>
</feature>
<evidence type="ECO:0000256" key="8">
    <source>
        <dbReference type="ARBA" id="ARBA00023136"/>
    </source>
</evidence>
<evidence type="ECO:0000256" key="4">
    <source>
        <dbReference type="ARBA" id="ARBA00022475"/>
    </source>
</evidence>
<comment type="subcellular location">
    <subcellularLocation>
        <location evidence="1">Cell inner membrane</location>
        <topology evidence="1">Multi-pass membrane protein</topology>
    </subcellularLocation>
    <subcellularLocation>
        <location evidence="9">Cell membrane</location>
        <topology evidence="9">Multi-pass membrane protein</topology>
    </subcellularLocation>
</comment>
<keyword evidence="8 9" id="KW-0472">Membrane</keyword>
<dbReference type="PANTHER" id="PTHR30614">
    <property type="entry name" value="MEMBRANE COMPONENT OF AMINO ACID ABC TRANSPORTER"/>
    <property type="match status" value="1"/>
</dbReference>
<keyword evidence="5 9" id="KW-0812">Transmembrane</keyword>
<keyword evidence="4" id="KW-1003">Cell membrane</keyword>
<comment type="caution">
    <text evidence="11">The sequence shown here is derived from an EMBL/GenBank/DDBJ whole genome shotgun (WGS) entry which is preliminary data.</text>
</comment>
<organism evidence="11 12">
    <name type="scientific">Rhizobium loti</name>
    <name type="common">Mesorhizobium loti</name>
    <dbReference type="NCBI Taxonomy" id="381"/>
    <lineage>
        <taxon>Bacteria</taxon>
        <taxon>Pseudomonadati</taxon>
        <taxon>Pseudomonadota</taxon>
        <taxon>Alphaproteobacteria</taxon>
        <taxon>Hyphomicrobiales</taxon>
        <taxon>Phyllobacteriaceae</taxon>
        <taxon>Mesorhizobium</taxon>
    </lineage>
</organism>
<evidence type="ECO:0000256" key="6">
    <source>
        <dbReference type="ARBA" id="ARBA00022970"/>
    </source>
</evidence>
<keyword evidence="6" id="KW-0029">Amino-acid transport</keyword>
<proteinExistence type="inferred from homology"/>
<evidence type="ECO:0000313" key="11">
    <source>
        <dbReference type="EMBL" id="KUM27496.1"/>
    </source>
</evidence>
<evidence type="ECO:0000256" key="5">
    <source>
        <dbReference type="ARBA" id="ARBA00022692"/>
    </source>
</evidence>
<dbReference type="PROSITE" id="PS50928">
    <property type="entry name" value="ABC_TM1"/>
    <property type="match status" value="1"/>
</dbReference>
<dbReference type="OrthoDB" id="9814902at2"/>
<keyword evidence="3 9" id="KW-0813">Transport</keyword>
<dbReference type="SUPFAM" id="SSF161098">
    <property type="entry name" value="MetI-like"/>
    <property type="match status" value="1"/>
</dbReference>
<accession>A0A101KV15</accession>
<evidence type="ECO:0000259" key="10">
    <source>
        <dbReference type="PROSITE" id="PS50928"/>
    </source>
</evidence>
<feature type="transmembrane region" description="Helical" evidence="9">
    <location>
        <begin position="187"/>
        <end position="205"/>
    </location>
</feature>
<dbReference type="EMBL" id="LPWA01000090">
    <property type="protein sequence ID" value="KUM27496.1"/>
    <property type="molecule type" value="Genomic_DNA"/>
</dbReference>
<dbReference type="InterPro" id="IPR035906">
    <property type="entry name" value="MetI-like_sf"/>
</dbReference>
<dbReference type="InterPro" id="IPR000515">
    <property type="entry name" value="MetI-like"/>
</dbReference>
<evidence type="ECO:0000256" key="3">
    <source>
        <dbReference type="ARBA" id="ARBA00022448"/>
    </source>
</evidence>
<name>A0A101KV15_RHILI</name>
<protein>
    <submittedName>
        <fullName evidence="11">Amino acid ABC transporter</fullName>
    </submittedName>
</protein>